<proteinExistence type="predicted"/>
<dbReference type="InterPro" id="IPR015421">
    <property type="entry name" value="PyrdxlP-dep_Trfase_major"/>
</dbReference>
<evidence type="ECO:0000313" key="1">
    <source>
        <dbReference type="EMBL" id="KAH7231156.1"/>
    </source>
</evidence>
<dbReference type="GO" id="GO:0016740">
    <property type="term" value="F:transferase activity"/>
    <property type="evidence" value="ECO:0007669"/>
    <property type="project" value="UniProtKB-KW"/>
</dbReference>
<keyword evidence="2" id="KW-1185">Reference proteome</keyword>
<gene>
    <name evidence="1" type="ORF">BKA59DRAFT_497703</name>
</gene>
<organism evidence="1 2">
    <name type="scientific">Fusarium tricinctum</name>
    <dbReference type="NCBI Taxonomy" id="61284"/>
    <lineage>
        <taxon>Eukaryota</taxon>
        <taxon>Fungi</taxon>
        <taxon>Dikarya</taxon>
        <taxon>Ascomycota</taxon>
        <taxon>Pezizomycotina</taxon>
        <taxon>Sordariomycetes</taxon>
        <taxon>Hypocreomycetidae</taxon>
        <taxon>Hypocreales</taxon>
        <taxon>Nectriaceae</taxon>
        <taxon>Fusarium</taxon>
        <taxon>Fusarium tricinctum species complex</taxon>
    </lineage>
</organism>
<dbReference type="Proteomes" id="UP000813427">
    <property type="component" value="Unassembled WGS sequence"/>
</dbReference>
<dbReference type="OrthoDB" id="5978656at2759"/>
<dbReference type="AlphaFoldDB" id="A0A8K0RHS6"/>
<evidence type="ECO:0000313" key="2">
    <source>
        <dbReference type="Proteomes" id="UP000813427"/>
    </source>
</evidence>
<sequence>MPLVDIEVDKQSSSPSIATFRHLVPLVNQGSVTYLNASFAPPRTSLSTKPSSNMSRKHYTTVPKPKWQACPPNITFTGDTTEAPGSVNQGLHFKPGDNVVLLDSKHPNTHINAFSTIDTAKKATKVTAANVPTCAPYVDDRTIVIRLSSVMFHSGQWNDVADILGFAIVDVQNLEVSAAAFSLHKGFQCPTGLAALYIDPKVIKDVNVTPPILVPDAPAVYHLSAQRYDHLNPSLISGAVAKAYLSFYFDVLGPQNLENHLYTLRYLILDLHDERWMAHFLQNGVIVTPYRLGVRVSFWFCNNSEHATKLVRVL</sequence>
<accession>A0A8K0RHS6</accession>
<protein>
    <submittedName>
        <fullName evidence="1">Pyridoxal phosphate-dependent transferase</fullName>
    </submittedName>
</protein>
<keyword evidence="1" id="KW-0808">Transferase</keyword>
<name>A0A8K0RHS6_9HYPO</name>
<dbReference type="Gene3D" id="3.40.640.10">
    <property type="entry name" value="Type I PLP-dependent aspartate aminotransferase-like (Major domain)"/>
    <property type="match status" value="2"/>
</dbReference>
<comment type="caution">
    <text evidence="1">The sequence shown here is derived from an EMBL/GenBank/DDBJ whole genome shotgun (WGS) entry which is preliminary data.</text>
</comment>
<dbReference type="EMBL" id="JAGPXF010000009">
    <property type="protein sequence ID" value="KAH7231156.1"/>
    <property type="molecule type" value="Genomic_DNA"/>
</dbReference>
<reference evidence="1" key="1">
    <citation type="journal article" date="2021" name="Nat. Commun.">
        <title>Genetic determinants of endophytism in the Arabidopsis root mycobiome.</title>
        <authorList>
            <person name="Mesny F."/>
            <person name="Miyauchi S."/>
            <person name="Thiergart T."/>
            <person name="Pickel B."/>
            <person name="Atanasova L."/>
            <person name="Karlsson M."/>
            <person name="Huettel B."/>
            <person name="Barry K.W."/>
            <person name="Haridas S."/>
            <person name="Chen C."/>
            <person name="Bauer D."/>
            <person name="Andreopoulos W."/>
            <person name="Pangilinan J."/>
            <person name="LaButti K."/>
            <person name="Riley R."/>
            <person name="Lipzen A."/>
            <person name="Clum A."/>
            <person name="Drula E."/>
            <person name="Henrissat B."/>
            <person name="Kohler A."/>
            <person name="Grigoriev I.V."/>
            <person name="Martin F.M."/>
            <person name="Hacquard S."/>
        </authorList>
    </citation>
    <scope>NUCLEOTIDE SEQUENCE</scope>
    <source>
        <strain evidence="1">MPI-SDFR-AT-0068</strain>
    </source>
</reference>
<dbReference type="InterPro" id="IPR015424">
    <property type="entry name" value="PyrdxlP-dep_Trfase"/>
</dbReference>
<dbReference type="SUPFAM" id="SSF53383">
    <property type="entry name" value="PLP-dependent transferases"/>
    <property type="match status" value="1"/>
</dbReference>